<name>A0A6J1WF26_GALME</name>
<dbReference type="KEGG" id="gmw:113512648"/>
<dbReference type="Proteomes" id="UP001652740">
    <property type="component" value="Unplaced"/>
</dbReference>
<organism evidence="1 2">
    <name type="scientific">Galleria mellonella</name>
    <name type="common">Greater wax moth</name>
    <dbReference type="NCBI Taxonomy" id="7137"/>
    <lineage>
        <taxon>Eukaryota</taxon>
        <taxon>Metazoa</taxon>
        <taxon>Ecdysozoa</taxon>
        <taxon>Arthropoda</taxon>
        <taxon>Hexapoda</taxon>
        <taxon>Insecta</taxon>
        <taxon>Pterygota</taxon>
        <taxon>Neoptera</taxon>
        <taxon>Endopterygota</taxon>
        <taxon>Lepidoptera</taxon>
        <taxon>Glossata</taxon>
        <taxon>Ditrysia</taxon>
        <taxon>Pyraloidea</taxon>
        <taxon>Pyralidae</taxon>
        <taxon>Galleriinae</taxon>
        <taxon>Galleria</taxon>
    </lineage>
</organism>
<dbReference type="RefSeq" id="XP_052759283.1">
    <property type="nucleotide sequence ID" value="XM_052903323.1"/>
</dbReference>
<evidence type="ECO:0000313" key="3">
    <source>
        <dbReference type="RefSeq" id="XP_052759283.1"/>
    </source>
</evidence>
<keyword evidence="1" id="KW-1185">Reference proteome</keyword>
<sequence length="253" mass="29001">MEKIMQLAKIIWRSINFGIVMASKVWSTFLARKSDGSQIKLRIEEMPSNRLDDVLNLFSVYAAKEDIFVKLLEIPKNPEAVKEMKQSTREMLNAGPHNIVICRPDDNNSKDIIGASIIGITLAKDKLEDFQVPTKTKEMEKLWEYYIKLYSLYDLCKAQSLTSYYDERGQVVIPGYVDIDIRKELLNVRRKICKENNVTVTGGWMHSKEAQEAAEADGWQTAYEVSREQLEKLLGISISGGPLLWKFMFAKPL</sequence>
<dbReference type="RefSeq" id="XP_026752368.2">
    <property type="nucleotide sequence ID" value="XM_026896567.3"/>
</dbReference>
<protein>
    <submittedName>
        <fullName evidence="2 3">Uncharacterized protein LOC113512648</fullName>
    </submittedName>
</protein>
<gene>
    <name evidence="2 3" type="primary">LOC113512648</name>
</gene>
<evidence type="ECO:0000313" key="2">
    <source>
        <dbReference type="RefSeq" id="XP_026752368.2"/>
    </source>
</evidence>
<evidence type="ECO:0000313" key="1">
    <source>
        <dbReference type="Proteomes" id="UP001652740"/>
    </source>
</evidence>
<proteinExistence type="predicted"/>
<accession>A0A6J1WF26</accession>
<dbReference type="Gene3D" id="3.40.630.30">
    <property type="match status" value="1"/>
</dbReference>
<reference evidence="2 3" key="1">
    <citation type="submission" date="2025-05" db="UniProtKB">
        <authorList>
            <consortium name="RefSeq"/>
        </authorList>
    </citation>
    <scope>IDENTIFICATION</scope>
    <source>
        <tissue evidence="2 3">Whole larvae</tissue>
    </source>
</reference>
<dbReference type="InParanoid" id="A0A6J1WF26"/>
<dbReference type="AlphaFoldDB" id="A0A6J1WF26"/>
<dbReference type="GeneID" id="113512648"/>